<reference evidence="1 2" key="1">
    <citation type="submission" date="2020-04" db="EMBL/GenBank/DDBJ databases">
        <title>Perkinsus olseni comparative genomics.</title>
        <authorList>
            <person name="Bogema D.R."/>
        </authorList>
    </citation>
    <scope>NUCLEOTIDE SEQUENCE [LARGE SCALE GENOMIC DNA]</scope>
    <source>
        <strain evidence="1">ATCC PRA-179</strain>
    </source>
</reference>
<gene>
    <name evidence="1" type="ORF">FOZ61_005040</name>
</gene>
<dbReference type="EMBL" id="JABAHT010002832">
    <property type="protein sequence ID" value="KAF4646857.1"/>
    <property type="molecule type" value="Genomic_DNA"/>
</dbReference>
<dbReference type="OrthoDB" id="10551451at2759"/>
<organism evidence="1 2">
    <name type="scientific">Perkinsus olseni</name>
    <name type="common">Perkinsus atlanticus</name>
    <dbReference type="NCBI Taxonomy" id="32597"/>
    <lineage>
        <taxon>Eukaryota</taxon>
        <taxon>Sar</taxon>
        <taxon>Alveolata</taxon>
        <taxon>Perkinsozoa</taxon>
        <taxon>Perkinsea</taxon>
        <taxon>Perkinsida</taxon>
        <taxon>Perkinsidae</taxon>
        <taxon>Perkinsus</taxon>
    </lineage>
</organism>
<evidence type="ECO:0000313" key="2">
    <source>
        <dbReference type="Proteomes" id="UP000570595"/>
    </source>
</evidence>
<protein>
    <submittedName>
        <fullName evidence="1">Uncharacterized protein</fullName>
    </submittedName>
</protein>
<dbReference type="AlphaFoldDB" id="A0A7J6KIB1"/>
<name>A0A7J6KIB1_PEROL</name>
<sequence>SVKKSALEVLVESPYSQLAAPPRFEGTEGEVVLQWLEWALRRRNGGGDWREWISEYGHERPLALEHQQTATNELANEIIMRGRATAEQLLAQSFVPGLQRQPNPVPFCAGGH</sequence>
<dbReference type="Proteomes" id="UP000570595">
    <property type="component" value="Unassembled WGS sequence"/>
</dbReference>
<feature type="non-terminal residue" evidence="1">
    <location>
        <position position="1"/>
    </location>
</feature>
<evidence type="ECO:0000313" key="1">
    <source>
        <dbReference type="EMBL" id="KAF4646857.1"/>
    </source>
</evidence>
<proteinExistence type="predicted"/>
<comment type="caution">
    <text evidence="1">The sequence shown here is derived from an EMBL/GenBank/DDBJ whole genome shotgun (WGS) entry which is preliminary data.</text>
</comment>
<accession>A0A7J6KIB1</accession>